<accession>J9D6N6</accession>
<comment type="caution">
    <text evidence="8">The sequence shown here is derived from an EMBL/GenBank/DDBJ whole genome shotgun (WGS) entry which is preliminary data.</text>
</comment>
<evidence type="ECO:0000256" key="6">
    <source>
        <dbReference type="SAM" id="Phobius"/>
    </source>
</evidence>
<dbReference type="GO" id="GO:0005739">
    <property type="term" value="C:mitochondrion"/>
    <property type="evidence" value="ECO:0007669"/>
    <property type="project" value="TreeGrafter"/>
</dbReference>
<organism evidence="8 9">
    <name type="scientific">Edhazardia aedis (strain USNM 41457)</name>
    <name type="common">Microsporidian parasite</name>
    <dbReference type="NCBI Taxonomy" id="1003232"/>
    <lineage>
        <taxon>Eukaryota</taxon>
        <taxon>Fungi</taxon>
        <taxon>Fungi incertae sedis</taxon>
        <taxon>Microsporidia</taxon>
        <taxon>Edhazardia</taxon>
    </lineage>
</organism>
<evidence type="ECO:0000256" key="3">
    <source>
        <dbReference type="ARBA" id="ARBA00022759"/>
    </source>
</evidence>
<dbReference type="PANTHER" id="PTHR12302">
    <property type="entry name" value="EBNA2 BINDING PROTEIN P100"/>
    <property type="match status" value="1"/>
</dbReference>
<keyword evidence="6" id="KW-1133">Transmembrane helix</keyword>
<dbReference type="InterPro" id="IPR035437">
    <property type="entry name" value="SNase_OB-fold_sf"/>
</dbReference>
<dbReference type="PROSITE" id="PS50830">
    <property type="entry name" value="TNASE_3"/>
    <property type="match status" value="1"/>
</dbReference>
<dbReference type="SMART" id="SM00318">
    <property type="entry name" value="SNc"/>
    <property type="match status" value="1"/>
</dbReference>
<comment type="similarity">
    <text evidence="1">Belongs to the LCL3 family.</text>
</comment>
<protein>
    <recommendedName>
        <fullName evidence="7">TNase-like domain-containing protein</fullName>
    </recommendedName>
</protein>
<evidence type="ECO:0000256" key="4">
    <source>
        <dbReference type="ARBA" id="ARBA00022801"/>
    </source>
</evidence>
<feature type="transmembrane region" description="Helical" evidence="6">
    <location>
        <begin position="21"/>
        <end position="43"/>
    </location>
</feature>
<evidence type="ECO:0000259" key="7">
    <source>
        <dbReference type="PROSITE" id="PS50830"/>
    </source>
</evidence>
<evidence type="ECO:0000256" key="1">
    <source>
        <dbReference type="ARBA" id="ARBA00005435"/>
    </source>
</evidence>
<sequence length="228" mass="26614">MKDRNIKEIIEDLKDKFNENFYTNICLIILTVILIAAFIYVFFMIKHRLAKRYECTRDLPKNCIGLKLKGIVIKVGDGDGFRMHHQPMFNKDKIPKNNKTLSIRLAGIDAPEVRTFKRPEQKFAIESRDFLRTLILNKTVEIEVLKIDRYNRIVATVFVKNKNRKKINVSIEMVKAGLACVFEGGCAVYGNYEKELRKTQEIAKAQKIEIWSDPDFILPMDYKRMYAA</sequence>
<dbReference type="GO" id="GO:0016787">
    <property type="term" value="F:hydrolase activity"/>
    <property type="evidence" value="ECO:0007669"/>
    <property type="project" value="UniProtKB-KW"/>
</dbReference>
<reference evidence="8 9" key="1">
    <citation type="submission" date="2011-08" db="EMBL/GenBank/DDBJ databases">
        <authorList>
            <person name="Liu Z.J."/>
            <person name="Shi F.L."/>
            <person name="Lu J.Q."/>
            <person name="Li M."/>
            <person name="Wang Z.L."/>
        </authorList>
    </citation>
    <scope>NUCLEOTIDE SEQUENCE [LARGE SCALE GENOMIC DNA]</scope>
    <source>
        <strain evidence="8 9">USNM 41457</strain>
    </source>
</reference>
<evidence type="ECO:0000256" key="2">
    <source>
        <dbReference type="ARBA" id="ARBA00022722"/>
    </source>
</evidence>
<evidence type="ECO:0000313" key="9">
    <source>
        <dbReference type="Proteomes" id="UP000003163"/>
    </source>
</evidence>
<name>J9D6N6_EDHAE</name>
<keyword evidence="2" id="KW-0540">Nuclease</keyword>
<dbReference type="OMA" id="PWLANGD"/>
<keyword evidence="4" id="KW-0378">Hydrolase</keyword>
<feature type="domain" description="TNase-like" evidence="7">
    <location>
        <begin position="66"/>
        <end position="213"/>
    </location>
</feature>
<reference evidence="9" key="2">
    <citation type="submission" date="2015-07" db="EMBL/GenBank/DDBJ databases">
        <title>Contrasting host-pathogen interactions and genome evolution in two generalist and specialist microsporidian pathogens of mosquitoes.</title>
        <authorList>
            <consortium name="The Broad Institute Genomics Platform"/>
            <consortium name="The Broad Institute Genome Sequencing Center for Infectious Disease"/>
            <person name="Cuomo C.A."/>
            <person name="Sanscrainte N.D."/>
            <person name="Goldberg J.M."/>
            <person name="Heiman D."/>
            <person name="Young S."/>
            <person name="Zeng Q."/>
            <person name="Becnel J.J."/>
            <person name="Birren B.W."/>
        </authorList>
    </citation>
    <scope>NUCLEOTIDE SEQUENCE [LARGE SCALE GENOMIC DNA]</scope>
    <source>
        <strain evidence="9">USNM 41457</strain>
    </source>
</reference>
<dbReference type="SUPFAM" id="SSF50199">
    <property type="entry name" value="Staphylococcal nuclease"/>
    <property type="match status" value="1"/>
</dbReference>
<keyword evidence="3" id="KW-0255">Endonuclease</keyword>
<dbReference type="GO" id="GO:0004519">
    <property type="term" value="F:endonuclease activity"/>
    <property type="evidence" value="ECO:0007669"/>
    <property type="project" value="UniProtKB-KW"/>
</dbReference>
<keyword evidence="9" id="KW-1185">Reference proteome</keyword>
<dbReference type="AlphaFoldDB" id="J9D6N6"/>
<proteinExistence type="inferred from homology"/>
<dbReference type="HOGENOM" id="CLU_046484_0_0_1"/>
<evidence type="ECO:0000256" key="5">
    <source>
        <dbReference type="ARBA" id="ARBA00022837"/>
    </source>
</evidence>
<dbReference type="OrthoDB" id="430293at2759"/>
<dbReference type="PANTHER" id="PTHR12302:SF3">
    <property type="entry name" value="SERINE_THREONINE-PROTEIN KINASE 31"/>
    <property type="match status" value="1"/>
</dbReference>
<dbReference type="STRING" id="1003232.J9D6N6"/>
<dbReference type="InterPro" id="IPR016071">
    <property type="entry name" value="Staphylococal_nuclease_OB-fold"/>
</dbReference>
<keyword evidence="6" id="KW-0812">Transmembrane</keyword>
<dbReference type="EMBL" id="AFBI03000043">
    <property type="protein sequence ID" value="EJW03179.1"/>
    <property type="molecule type" value="Genomic_DNA"/>
</dbReference>
<evidence type="ECO:0000313" key="8">
    <source>
        <dbReference type="EMBL" id="EJW03179.1"/>
    </source>
</evidence>
<dbReference type="VEuPathDB" id="MicrosporidiaDB:EDEG_02432"/>
<dbReference type="Proteomes" id="UP000003163">
    <property type="component" value="Unassembled WGS sequence"/>
</dbReference>
<gene>
    <name evidence="8" type="ORF">EDEG_02432</name>
</gene>
<dbReference type="Pfam" id="PF00565">
    <property type="entry name" value="SNase"/>
    <property type="match status" value="1"/>
</dbReference>
<keyword evidence="6" id="KW-0472">Membrane</keyword>
<dbReference type="FunCoup" id="J9D6N6">
    <property type="interactions" value="1"/>
</dbReference>
<dbReference type="Gene3D" id="2.40.50.90">
    <property type="match status" value="1"/>
</dbReference>
<dbReference type="InParanoid" id="J9D6N6"/>
<keyword evidence="5" id="KW-0106">Calcium</keyword>